<evidence type="ECO:0000256" key="1">
    <source>
        <dbReference type="SAM" id="Phobius"/>
    </source>
</evidence>
<dbReference type="SUPFAM" id="SSF117281">
    <property type="entry name" value="Kelch motif"/>
    <property type="match status" value="1"/>
</dbReference>
<dbReference type="OrthoDB" id="692435at2759"/>
<dbReference type="PANTHER" id="PTHR31672">
    <property type="entry name" value="BNACNNG10540D PROTEIN"/>
    <property type="match status" value="1"/>
</dbReference>
<feature type="transmembrane region" description="Helical" evidence="1">
    <location>
        <begin position="152"/>
        <end position="172"/>
    </location>
</feature>
<dbReference type="CDD" id="cd22157">
    <property type="entry name" value="F-box_AtFBW1-like"/>
    <property type="match status" value="1"/>
</dbReference>
<keyword evidence="1" id="KW-1133">Transmembrane helix</keyword>
<dbReference type="InterPro" id="IPR001810">
    <property type="entry name" value="F-box_dom"/>
</dbReference>
<evidence type="ECO:0000313" key="3">
    <source>
        <dbReference type="EMBL" id="KFK29610.1"/>
    </source>
</evidence>
<dbReference type="SUPFAM" id="SSF81383">
    <property type="entry name" value="F-box domain"/>
    <property type="match status" value="1"/>
</dbReference>
<dbReference type="eggNOG" id="ENOG502QW52">
    <property type="taxonomic scope" value="Eukaryota"/>
</dbReference>
<feature type="domain" description="F-box" evidence="2">
    <location>
        <begin position="14"/>
        <end position="42"/>
    </location>
</feature>
<dbReference type="EMBL" id="CM002875">
    <property type="protein sequence ID" value="KFK29610.1"/>
    <property type="molecule type" value="Genomic_DNA"/>
</dbReference>
<name>A0A087GIA8_ARAAL</name>
<reference evidence="4" key="1">
    <citation type="journal article" date="2015" name="Nat. Plants">
        <title>Genome expansion of Arabis alpina linked with retrotransposition and reduced symmetric DNA methylation.</title>
        <authorList>
            <person name="Willing E.M."/>
            <person name="Rawat V."/>
            <person name="Mandakova T."/>
            <person name="Maumus F."/>
            <person name="James G.V."/>
            <person name="Nordstroem K.J."/>
            <person name="Becker C."/>
            <person name="Warthmann N."/>
            <person name="Chica C."/>
            <person name="Szarzynska B."/>
            <person name="Zytnicki M."/>
            <person name="Albani M.C."/>
            <person name="Kiefer C."/>
            <person name="Bergonzi S."/>
            <person name="Castaings L."/>
            <person name="Mateos J.L."/>
            <person name="Berns M.C."/>
            <person name="Bujdoso N."/>
            <person name="Piofczyk T."/>
            <person name="de Lorenzo L."/>
            <person name="Barrero-Sicilia C."/>
            <person name="Mateos I."/>
            <person name="Piednoel M."/>
            <person name="Hagmann J."/>
            <person name="Chen-Min-Tao R."/>
            <person name="Iglesias-Fernandez R."/>
            <person name="Schuster S.C."/>
            <person name="Alonso-Blanco C."/>
            <person name="Roudier F."/>
            <person name="Carbonero P."/>
            <person name="Paz-Ares J."/>
            <person name="Davis S.J."/>
            <person name="Pecinka A."/>
            <person name="Quesneville H."/>
            <person name="Colot V."/>
            <person name="Lysak M.A."/>
            <person name="Weigel D."/>
            <person name="Coupland G."/>
            <person name="Schneeberger K."/>
        </authorList>
    </citation>
    <scope>NUCLEOTIDE SEQUENCE [LARGE SCALE GENOMIC DNA]</scope>
    <source>
        <strain evidence="4">cv. Pajares</strain>
    </source>
</reference>
<dbReference type="InterPro" id="IPR050796">
    <property type="entry name" value="SCF_F-box_component"/>
</dbReference>
<protein>
    <recommendedName>
        <fullName evidence="2">F-box domain-containing protein</fullName>
    </recommendedName>
</protein>
<dbReference type="InterPro" id="IPR015915">
    <property type="entry name" value="Kelch-typ_b-propeller"/>
</dbReference>
<dbReference type="Pfam" id="PF00646">
    <property type="entry name" value="F-box"/>
    <property type="match status" value="1"/>
</dbReference>
<keyword evidence="4" id="KW-1185">Reference proteome</keyword>
<evidence type="ECO:0000259" key="2">
    <source>
        <dbReference type="Pfam" id="PF00646"/>
    </source>
</evidence>
<dbReference type="Proteomes" id="UP000029120">
    <property type="component" value="Chromosome 7"/>
</dbReference>
<dbReference type="PANTHER" id="PTHR31672:SF2">
    <property type="entry name" value="F-BOX DOMAIN-CONTAINING PROTEIN"/>
    <property type="match status" value="1"/>
</dbReference>
<dbReference type="Gene3D" id="1.20.1280.50">
    <property type="match status" value="1"/>
</dbReference>
<evidence type="ECO:0000313" key="4">
    <source>
        <dbReference type="Proteomes" id="UP000029120"/>
    </source>
</evidence>
<sequence>MDKPKVALFPDKVILARLPVKSLLRFKSVCKSWYRLPSDNYFTAFIGSELGFPQKGLYYVCNPSTREYRKLPKSRERPVTRFYPDGEATLVGLACDLTRNKFSVVMAGYHRSFGHRPDGTFLCLVFDSETNKWSKFVSAQQECSFTHMSKNLVVFVNGMLHCLMGAFSYILALDVEHHVWRKIKGKLGPILPNGHLINHLT</sequence>
<dbReference type="InterPro" id="IPR036047">
    <property type="entry name" value="F-box-like_dom_sf"/>
</dbReference>
<gene>
    <name evidence="3" type="ordered locus">AALP_Aa7g156400</name>
</gene>
<keyword evidence="1" id="KW-0472">Membrane</keyword>
<accession>A0A087GIA8</accession>
<proteinExistence type="predicted"/>
<organism evidence="3 4">
    <name type="scientific">Arabis alpina</name>
    <name type="common">Alpine rock-cress</name>
    <dbReference type="NCBI Taxonomy" id="50452"/>
    <lineage>
        <taxon>Eukaryota</taxon>
        <taxon>Viridiplantae</taxon>
        <taxon>Streptophyta</taxon>
        <taxon>Embryophyta</taxon>
        <taxon>Tracheophyta</taxon>
        <taxon>Spermatophyta</taxon>
        <taxon>Magnoliopsida</taxon>
        <taxon>eudicotyledons</taxon>
        <taxon>Gunneridae</taxon>
        <taxon>Pentapetalae</taxon>
        <taxon>rosids</taxon>
        <taxon>malvids</taxon>
        <taxon>Brassicales</taxon>
        <taxon>Brassicaceae</taxon>
        <taxon>Arabideae</taxon>
        <taxon>Arabis</taxon>
    </lineage>
</organism>
<dbReference type="AlphaFoldDB" id="A0A087GIA8"/>
<dbReference type="Gramene" id="KFK29610">
    <property type="protein sequence ID" value="KFK29610"/>
    <property type="gene ID" value="AALP_AA7G156400"/>
</dbReference>
<keyword evidence="1" id="KW-0812">Transmembrane</keyword>